<keyword evidence="1" id="KW-1133">Transmembrane helix</keyword>
<evidence type="ECO:0000256" key="1">
    <source>
        <dbReference type="SAM" id="Phobius"/>
    </source>
</evidence>
<keyword evidence="1" id="KW-0812">Transmembrane</keyword>
<proteinExistence type="predicted"/>
<name>A0A1F6G9X0_9PROT</name>
<evidence type="ECO:0000313" key="3">
    <source>
        <dbReference type="Proteomes" id="UP000178449"/>
    </source>
</evidence>
<dbReference type="InterPro" id="IPR013320">
    <property type="entry name" value="ConA-like_dom_sf"/>
</dbReference>
<evidence type="ECO:0000313" key="2">
    <source>
        <dbReference type="EMBL" id="OGG94901.1"/>
    </source>
</evidence>
<sequence length="280" mass="32351">MSPTPKLPQSVGLTAYFPLVKNLKEANGAWGALNSNVRLNKYQTPGVLLNFRSESYLSLAGWNQPKAHLTKTYALGLALPKDPPNTGERFQNIFFDGSAKMPGRPRVSLWFDRQEQYLHLSLTDQNGTHFSDQVGFRWKPLVFLTLVIDLESKQYRLYQDGRLKLEKPWEGQGLLESELFFVGLGLSPRSGLKATYLGLSLWERPLSGPEVKELTHAFYNQQSHTQLFYRLFVGFLWVGYLILAWFKLQTDLLRWGHWASQKTLKVRQAINRYWSEEAFY</sequence>
<protein>
    <submittedName>
        <fullName evidence="2">Uncharacterized protein</fullName>
    </submittedName>
</protein>
<keyword evidence="1" id="KW-0472">Membrane</keyword>
<reference evidence="2 3" key="1">
    <citation type="journal article" date="2016" name="Nat. Commun.">
        <title>Thousands of microbial genomes shed light on interconnected biogeochemical processes in an aquifer system.</title>
        <authorList>
            <person name="Anantharaman K."/>
            <person name="Brown C.T."/>
            <person name="Hug L.A."/>
            <person name="Sharon I."/>
            <person name="Castelle C.J."/>
            <person name="Probst A.J."/>
            <person name="Thomas B.C."/>
            <person name="Singh A."/>
            <person name="Wilkins M.J."/>
            <person name="Karaoz U."/>
            <person name="Brodie E.L."/>
            <person name="Williams K.H."/>
            <person name="Hubbard S.S."/>
            <person name="Banfield J.F."/>
        </authorList>
    </citation>
    <scope>NUCLEOTIDE SEQUENCE [LARGE SCALE GENOMIC DNA]</scope>
</reference>
<accession>A0A1F6G9X0</accession>
<dbReference type="AlphaFoldDB" id="A0A1F6G9X0"/>
<comment type="caution">
    <text evidence="2">The sequence shown here is derived from an EMBL/GenBank/DDBJ whole genome shotgun (WGS) entry which is preliminary data.</text>
</comment>
<organism evidence="2 3">
    <name type="scientific">Candidatus Lambdaproteobacteria bacterium RIFOXYD2_FULL_50_16</name>
    <dbReference type="NCBI Taxonomy" id="1817772"/>
    <lineage>
        <taxon>Bacteria</taxon>
        <taxon>Pseudomonadati</taxon>
        <taxon>Pseudomonadota</taxon>
        <taxon>Candidatus Lambdaproteobacteria</taxon>
    </lineage>
</organism>
<feature type="transmembrane region" description="Helical" evidence="1">
    <location>
        <begin position="227"/>
        <end position="246"/>
    </location>
</feature>
<dbReference type="STRING" id="1817772.A2527_10005"/>
<dbReference type="EMBL" id="MFNE01000031">
    <property type="protein sequence ID" value="OGG94901.1"/>
    <property type="molecule type" value="Genomic_DNA"/>
</dbReference>
<dbReference type="SUPFAM" id="SSF49899">
    <property type="entry name" value="Concanavalin A-like lectins/glucanases"/>
    <property type="match status" value="1"/>
</dbReference>
<dbReference type="Proteomes" id="UP000178449">
    <property type="component" value="Unassembled WGS sequence"/>
</dbReference>
<gene>
    <name evidence="2" type="ORF">A2527_10005</name>
</gene>